<evidence type="ECO:0000313" key="1">
    <source>
        <dbReference type="EMBL" id="CAH0375929.1"/>
    </source>
</evidence>
<sequence length="483" mass="49544">HIRFKSQNSHRRVVNRSEAFFATRAPPRWGLGAATGRRHRSQTRGSLSKAARSSSRALFARSVAVSAFCFAASRWAFSSASSLAHFFRASLKDWRSFCRAASPSRRSVARACRASPSSASSAATRRWSRATSVSAGSGIGGGGGGAGAGFGGAATGSSFGGARSFHAARSPRAAPDTIRSDEIFSSIKTSRRPKSLSRSVSTSSGASRFSVARLARTFWRLCGAPILLAAAFNSFAASRAASNSGDAPSGASARQSSSPVALSSVSGAQSSSASVGSAGASASASASATAASKAASATVRSSDSRARRAASAAESGRLRGASGACRAASAGAGVGAGAGAAMTAPWRGALGARSFACRSRSVALARAAASSWSSRGRFGAGPSENLLCRLGLPRALAAGDLASREKPLFLPRGGPRGGGEKPVPRRIWFGSALLCVWESTVACLRRKLRVKLQVTRVMYYTMNACFPASARRKIGFLAARPSW</sequence>
<comment type="caution">
    <text evidence="1">The sequence shown here is derived from an EMBL/GenBank/DDBJ whole genome shotgun (WGS) entry which is preliminary data.</text>
</comment>
<reference evidence="1" key="1">
    <citation type="submission" date="2021-11" db="EMBL/GenBank/DDBJ databases">
        <authorList>
            <consortium name="Genoscope - CEA"/>
            <person name="William W."/>
        </authorList>
    </citation>
    <scope>NUCLEOTIDE SEQUENCE</scope>
</reference>
<feature type="non-terminal residue" evidence="1">
    <location>
        <position position="483"/>
    </location>
</feature>
<dbReference type="EMBL" id="CAKKNE010000005">
    <property type="protein sequence ID" value="CAH0375929.1"/>
    <property type="molecule type" value="Genomic_DNA"/>
</dbReference>
<feature type="non-terminal residue" evidence="1">
    <location>
        <position position="1"/>
    </location>
</feature>
<evidence type="ECO:0000313" key="2">
    <source>
        <dbReference type="Proteomes" id="UP000789595"/>
    </source>
</evidence>
<accession>A0A8J2SYL3</accession>
<keyword evidence="2" id="KW-1185">Reference proteome</keyword>
<dbReference type="Proteomes" id="UP000789595">
    <property type="component" value="Unassembled WGS sequence"/>
</dbReference>
<gene>
    <name evidence="1" type="ORF">PECAL_5P04800</name>
</gene>
<organism evidence="1 2">
    <name type="scientific">Pelagomonas calceolata</name>
    <dbReference type="NCBI Taxonomy" id="35677"/>
    <lineage>
        <taxon>Eukaryota</taxon>
        <taxon>Sar</taxon>
        <taxon>Stramenopiles</taxon>
        <taxon>Ochrophyta</taxon>
        <taxon>Pelagophyceae</taxon>
        <taxon>Pelagomonadales</taxon>
        <taxon>Pelagomonadaceae</taxon>
        <taxon>Pelagomonas</taxon>
    </lineage>
</organism>
<proteinExistence type="predicted"/>
<dbReference type="AlphaFoldDB" id="A0A8J2SYL3"/>
<protein>
    <submittedName>
        <fullName evidence="1">Uncharacterized protein</fullName>
    </submittedName>
</protein>
<name>A0A8J2SYL3_9STRA</name>